<name>A0ABQ6LUE7_9GAMM</name>
<accession>A0ABQ6LUE7</accession>
<evidence type="ECO:0000313" key="4">
    <source>
        <dbReference type="Proteomes" id="UP001224392"/>
    </source>
</evidence>
<dbReference type="Proteomes" id="UP001224392">
    <property type="component" value="Unassembled WGS sequence"/>
</dbReference>
<feature type="compositionally biased region" description="Basic and acidic residues" evidence="1">
    <location>
        <begin position="151"/>
        <end position="195"/>
    </location>
</feature>
<evidence type="ECO:0008006" key="5">
    <source>
        <dbReference type="Google" id="ProtNLM"/>
    </source>
</evidence>
<gene>
    <name evidence="3" type="ORF">MNKW57_00180</name>
</gene>
<evidence type="ECO:0000256" key="1">
    <source>
        <dbReference type="SAM" id="MobiDB-lite"/>
    </source>
</evidence>
<feature type="compositionally biased region" description="Basic and acidic residues" evidence="1">
    <location>
        <begin position="284"/>
        <end position="301"/>
    </location>
</feature>
<evidence type="ECO:0000313" key="3">
    <source>
        <dbReference type="EMBL" id="GMG85697.1"/>
    </source>
</evidence>
<evidence type="ECO:0000256" key="2">
    <source>
        <dbReference type="SAM" id="SignalP"/>
    </source>
</evidence>
<keyword evidence="2" id="KW-0732">Signal</keyword>
<keyword evidence="4" id="KW-1185">Reference proteome</keyword>
<organism evidence="3 4">
    <name type="scientific">Biformimicrobium ophioploci</name>
    <dbReference type="NCBI Taxonomy" id="3036711"/>
    <lineage>
        <taxon>Bacteria</taxon>
        <taxon>Pseudomonadati</taxon>
        <taxon>Pseudomonadota</taxon>
        <taxon>Gammaproteobacteria</taxon>
        <taxon>Cellvibrionales</taxon>
        <taxon>Microbulbiferaceae</taxon>
        <taxon>Biformimicrobium</taxon>
    </lineage>
</organism>
<dbReference type="PROSITE" id="PS51257">
    <property type="entry name" value="PROKAR_LIPOPROTEIN"/>
    <property type="match status" value="1"/>
</dbReference>
<sequence length="301" mass="36595">MRQIPYRLLAVLAITLTLGGCVTYPATPVVVEETYVRETTPVYRAPPRYSYTVISDPGYRFYDDTLGVYVFYDRSDVFYRHGRYYRWYRDHWISANHWGGPWYPSPNLYISVNFHDHWHKRLRRHGHRYAGGRHHRPPRRHGHHDRHDRRERHDGDGRHDRHDDRDRRERREERQDRRNDRRDKLSVPRADRPLAIRDPGIIRAAERPGSDRRAVRDWPKPRIQRGQQQRQEQAQRERPQHPRRELNDRRKAAAEQVPPQESQQARKKRSKADKKADKRKQVRRAREPLPRRSNEARRRID</sequence>
<feature type="region of interest" description="Disordered" evidence="1">
    <location>
        <begin position="128"/>
        <end position="301"/>
    </location>
</feature>
<reference evidence="3 4" key="1">
    <citation type="submission" date="2023-04" db="EMBL/GenBank/DDBJ databases">
        <title>Marinobulbifer ophiurae gen. nov., sp. Nov., isolate from tissue of brittle star Ophioplocus japonicus.</title>
        <authorList>
            <person name="Kawano K."/>
            <person name="Sawayama S."/>
            <person name="Nakagawa S."/>
        </authorList>
    </citation>
    <scope>NUCLEOTIDE SEQUENCE [LARGE SCALE GENOMIC DNA]</scope>
    <source>
        <strain evidence="3 4">NKW57</strain>
    </source>
</reference>
<feature type="compositionally biased region" description="Basic residues" evidence="1">
    <location>
        <begin position="128"/>
        <end position="150"/>
    </location>
</feature>
<feature type="compositionally biased region" description="Basic residues" evidence="1">
    <location>
        <begin position="265"/>
        <end position="283"/>
    </location>
</feature>
<feature type="compositionally biased region" description="Basic and acidic residues" evidence="1">
    <location>
        <begin position="233"/>
        <end position="253"/>
    </location>
</feature>
<proteinExistence type="predicted"/>
<comment type="caution">
    <text evidence="3">The sequence shown here is derived from an EMBL/GenBank/DDBJ whole genome shotgun (WGS) entry which is preliminary data.</text>
</comment>
<feature type="signal peptide" evidence="2">
    <location>
        <begin position="1"/>
        <end position="26"/>
    </location>
</feature>
<feature type="compositionally biased region" description="Basic and acidic residues" evidence="1">
    <location>
        <begin position="204"/>
        <end position="220"/>
    </location>
</feature>
<feature type="chain" id="PRO_5045317394" description="Lipoprotein" evidence="2">
    <location>
        <begin position="27"/>
        <end position="301"/>
    </location>
</feature>
<dbReference type="EMBL" id="BSYJ01000001">
    <property type="protein sequence ID" value="GMG85697.1"/>
    <property type="molecule type" value="Genomic_DNA"/>
</dbReference>
<protein>
    <recommendedName>
        <fullName evidence="5">Lipoprotein</fullName>
    </recommendedName>
</protein>